<evidence type="ECO:0000256" key="2">
    <source>
        <dbReference type="PROSITE-ProRule" id="PRU10007"/>
    </source>
</evidence>
<dbReference type="PROSITE" id="PS00687">
    <property type="entry name" value="ALDEHYDE_DEHYDR_GLU"/>
    <property type="match status" value="1"/>
</dbReference>
<dbReference type="InterPro" id="IPR016162">
    <property type="entry name" value="Ald_DH_N"/>
</dbReference>
<feature type="region of interest" description="Disordered" evidence="4">
    <location>
        <begin position="1"/>
        <end position="47"/>
    </location>
</feature>
<keyword evidence="1 3" id="KW-0560">Oxidoreductase</keyword>
<dbReference type="Proteomes" id="UP001602370">
    <property type="component" value="Unassembled WGS sequence"/>
</dbReference>
<comment type="caution">
    <text evidence="6">The sequence shown here is derived from an EMBL/GenBank/DDBJ whole genome shotgun (WGS) entry which is preliminary data.</text>
</comment>
<protein>
    <submittedName>
        <fullName evidence="6">Aldehyde dehydrogenase family protein</fullName>
    </submittedName>
</protein>
<evidence type="ECO:0000313" key="7">
    <source>
        <dbReference type="Proteomes" id="UP001602370"/>
    </source>
</evidence>
<sequence length="317" mass="33250">MELPPDDGGLEDRPGDRGREHHRAQAGRHHPLLGGPPGPHTAGHLPPGVLNVVCGDRDTGRALTAQRDVALIAVTGSVRAGQEIGAAAAAGLKRLHLELGGNAPVIVHDDVDVEAAAAAIAQVGYYNAGQDCTAPSRLLVHERVHDAFLAAFAAATAAPAYREATYGPLNSAAQLATVEGLLSRLPSHAEIVTGGEAVPGPGFFYRATVVAGVRQEDEIVQEETFAPVVTVQPFRTEEESLHLANDVRFGLAAGLWTANHDRAMRATRALRTGIVWVNTHGTTVSEMPHGGVAHSGYGSDLSLAGLLDYTHPKHVML</sequence>
<feature type="domain" description="Aldehyde dehydrogenase" evidence="5">
    <location>
        <begin position="44"/>
        <end position="315"/>
    </location>
</feature>
<reference evidence="6 7" key="1">
    <citation type="submission" date="2024-10" db="EMBL/GenBank/DDBJ databases">
        <title>The Natural Products Discovery Center: Release of the First 8490 Sequenced Strains for Exploring Actinobacteria Biosynthetic Diversity.</title>
        <authorList>
            <person name="Kalkreuter E."/>
            <person name="Kautsar S.A."/>
            <person name="Yang D."/>
            <person name="Bader C.D."/>
            <person name="Teijaro C.N."/>
            <person name="Fluegel L."/>
            <person name="Davis C.M."/>
            <person name="Simpson J.R."/>
            <person name="Lauterbach L."/>
            <person name="Steele A.D."/>
            <person name="Gui C."/>
            <person name="Meng S."/>
            <person name="Li G."/>
            <person name="Viehrig K."/>
            <person name="Ye F."/>
            <person name="Su P."/>
            <person name="Kiefer A.F."/>
            <person name="Nichols A."/>
            <person name="Cepeda A.J."/>
            <person name="Yan W."/>
            <person name="Fan B."/>
            <person name="Jiang Y."/>
            <person name="Adhikari A."/>
            <person name="Zheng C.-J."/>
            <person name="Schuster L."/>
            <person name="Cowan T.M."/>
            <person name="Smanski M.J."/>
            <person name="Chevrette M.G."/>
            <person name="De Carvalho L.P.S."/>
            <person name="Shen B."/>
        </authorList>
    </citation>
    <scope>NUCLEOTIDE SEQUENCE [LARGE SCALE GENOMIC DNA]</scope>
    <source>
        <strain evidence="6 7">NPDC012605</strain>
    </source>
</reference>
<dbReference type="InterPro" id="IPR016163">
    <property type="entry name" value="Ald_DH_C"/>
</dbReference>
<proteinExistence type="inferred from homology"/>
<evidence type="ECO:0000256" key="4">
    <source>
        <dbReference type="SAM" id="MobiDB-lite"/>
    </source>
</evidence>
<dbReference type="InterPro" id="IPR016161">
    <property type="entry name" value="Ald_DH/histidinol_DH"/>
</dbReference>
<organism evidence="6 7">
    <name type="scientific">Streptomyces flavochromogenes</name>
    <dbReference type="NCBI Taxonomy" id="68199"/>
    <lineage>
        <taxon>Bacteria</taxon>
        <taxon>Bacillati</taxon>
        <taxon>Actinomycetota</taxon>
        <taxon>Actinomycetes</taxon>
        <taxon>Kitasatosporales</taxon>
        <taxon>Streptomycetaceae</taxon>
        <taxon>Streptomyces</taxon>
    </lineage>
</organism>
<dbReference type="PANTHER" id="PTHR11699">
    <property type="entry name" value="ALDEHYDE DEHYDROGENASE-RELATED"/>
    <property type="match status" value="1"/>
</dbReference>
<keyword evidence="7" id="KW-1185">Reference proteome</keyword>
<dbReference type="InterPro" id="IPR016160">
    <property type="entry name" value="Ald_DH_CS_CYS"/>
</dbReference>
<feature type="compositionally biased region" description="Basic and acidic residues" evidence="4">
    <location>
        <begin position="10"/>
        <end position="19"/>
    </location>
</feature>
<dbReference type="SUPFAM" id="SSF53720">
    <property type="entry name" value="ALDH-like"/>
    <property type="match status" value="1"/>
</dbReference>
<feature type="active site" evidence="2">
    <location>
        <position position="98"/>
    </location>
</feature>
<gene>
    <name evidence="6" type="ORF">ACFY8C_30450</name>
</gene>
<dbReference type="InterPro" id="IPR029510">
    <property type="entry name" value="Ald_DH_CS_GLU"/>
</dbReference>
<dbReference type="PROSITE" id="PS00070">
    <property type="entry name" value="ALDEHYDE_DEHYDR_CYS"/>
    <property type="match status" value="1"/>
</dbReference>
<dbReference type="Gene3D" id="3.40.309.10">
    <property type="entry name" value="Aldehyde Dehydrogenase, Chain A, domain 2"/>
    <property type="match status" value="1"/>
</dbReference>
<evidence type="ECO:0000313" key="6">
    <source>
        <dbReference type="EMBL" id="MFF5922619.1"/>
    </source>
</evidence>
<dbReference type="InterPro" id="IPR015590">
    <property type="entry name" value="Aldehyde_DH_dom"/>
</dbReference>
<comment type="similarity">
    <text evidence="3">Belongs to the aldehyde dehydrogenase family.</text>
</comment>
<evidence type="ECO:0000256" key="1">
    <source>
        <dbReference type="ARBA" id="ARBA00023002"/>
    </source>
</evidence>
<dbReference type="Pfam" id="PF00171">
    <property type="entry name" value="Aldedh"/>
    <property type="match status" value="1"/>
</dbReference>
<dbReference type="RefSeq" id="WP_388309953.1">
    <property type="nucleotide sequence ID" value="NZ_JBIBDZ010000011.1"/>
</dbReference>
<evidence type="ECO:0000256" key="3">
    <source>
        <dbReference type="RuleBase" id="RU003345"/>
    </source>
</evidence>
<evidence type="ECO:0000259" key="5">
    <source>
        <dbReference type="Pfam" id="PF00171"/>
    </source>
</evidence>
<name>A0ABW6XYM7_9ACTN</name>
<feature type="compositionally biased region" description="Basic residues" evidence="4">
    <location>
        <begin position="20"/>
        <end position="31"/>
    </location>
</feature>
<accession>A0ABW6XYM7</accession>
<dbReference type="Gene3D" id="3.40.605.10">
    <property type="entry name" value="Aldehyde Dehydrogenase, Chain A, domain 1"/>
    <property type="match status" value="1"/>
</dbReference>
<dbReference type="EMBL" id="JBIBDZ010000011">
    <property type="protein sequence ID" value="MFF5922619.1"/>
    <property type="molecule type" value="Genomic_DNA"/>
</dbReference>